<dbReference type="Proteomes" id="UP000266889">
    <property type="component" value="Unassembled WGS sequence"/>
</dbReference>
<gene>
    <name evidence="1" type="ORF">DLJ58_32280</name>
</gene>
<name>A0A3N9WLS7_9ACTN</name>
<evidence type="ECO:0000313" key="1">
    <source>
        <dbReference type="EMBL" id="RQX01609.1"/>
    </source>
</evidence>
<evidence type="ECO:0000313" key="2">
    <source>
        <dbReference type="Proteomes" id="UP000266889"/>
    </source>
</evidence>
<protein>
    <submittedName>
        <fullName evidence="1">Uncharacterized protein</fullName>
    </submittedName>
</protein>
<sequence length="60" mass="6864">MAFIVSARSMSSELQLSRRNPILEPHMPVRHDQLATGFDAFGNKLSYISMKNMELTRLLI</sequence>
<dbReference type="EMBL" id="QGSY01000330">
    <property type="protein sequence ID" value="RQX01609.1"/>
    <property type="molecule type" value="Genomic_DNA"/>
</dbReference>
<keyword evidence="2" id="KW-1185">Reference proteome</keyword>
<dbReference type="AlphaFoldDB" id="A0A3N9WLS7"/>
<proteinExistence type="predicted"/>
<reference evidence="1 2" key="1">
    <citation type="submission" date="2018-05" db="EMBL/GenBank/DDBJ databases">
        <title>Micromonospora from Atacama Desert.</title>
        <authorList>
            <person name="Carro L."/>
            <person name="Goodfellow M."/>
            <person name="Klenk H.-P."/>
        </authorList>
    </citation>
    <scope>NUCLEOTIDE SEQUENCE [LARGE SCALE GENOMIC DNA]</scope>
    <source>
        <strain evidence="1 2">LB32</strain>
    </source>
</reference>
<dbReference type="RefSeq" id="WP_124862502.1">
    <property type="nucleotide sequence ID" value="NZ_QGSY01000330.1"/>
</dbReference>
<comment type="caution">
    <text evidence="1">The sequence shown here is derived from an EMBL/GenBank/DDBJ whole genome shotgun (WGS) entry which is preliminary data.</text>
</comment>
<organism evidence="1 2">
    <name type="scientific">Micromonospora arida</name>
    <dbReference type="NCBI Taxonomy" id="2203715"/>
    <lineage>
        <taxon>Bacteria</taxon>
        <taxon>Bacillati</taxon>
        <taxon>Actinomycetota</taxon>
        <taxon>Actinomycetes</taxon>
        <taxon>Micromonosporales</taxon>
        <taxon>Micromonosporaceae</taxon>
        <taxon>Micromonospora</taxon>
    </lineage>
</organism>
<accession>A0A3N9WLS7</accession>